<accession>A0ABR7JKL3</accession>
<reference evidence="1 2" key="1">
    <citation type="submission" date="2020-08" db="EMBL/GenBank/DDBJ databases">
        <authorList>
            <person name="Liu C."/>
            <person name="Sun Q."/>
        </authorList>
    </citation>
    <scope>NUCLEOTIDE SEQUENCE [LARGE SCALE GENOMIC DNA]</scope>
    <source>
        <strain evidence="1 2">NSJ-18</strain>
    </source>
</reference>
<name>A0ABR7JKL3_9FIRM</name>
<proteinExistence type="predicted"/>
<dbReference type="RefSeq" id="WP_153973130.1">
    <property type="nucleotide sequence ID" value="NZ_JACRWE010000001.1"/>
</dbReference>
<gene>
    <name evidence="1" type="ORF">H8923_01690</name>
</gene>
<organism evidence="1 2">
    <name type="scientific">Romboutsia faecis</name>
    <dbReference type="NCBI Taxonomy" id="2764597"/>
    <lineage>
        <taxon>Bacteria</taxon>
        <taxon>Bacillati</taxon>
        <taxon>Bacillota</taxon>
        <taxon>Clostridia</taxon>
        <taxon>Peptostreptococcales</taxon>
        <taxon>Peptostreptococcaceae</taxon>
        <taxon>Romboutsia</taxon>
    </lineage>
</organism>
<dbReference type="EMBL" id="JACRWE010000001">
    <property type="protein sequence ID" value="MBC5995460.1"/>
    <property type="molecule type" value="Genomic_DNA"/>
</dbReference>
<protein>
    <submittedName>
        <fullName evidence="1">Uncharacterized protein</fullName>
    </submittedName>
</protein>
<dbReference type="Proteomes" id="UP000609849">
    <property type="component" value="Unassembled WGS sequence"/>
</dbReference>
<evidence type="ECO:0000313" key="1">
    <source>
        <dbReference type="EMBL" id="MBC5995460.1"/>
    </source>
</evidence>
<comment type="caution">
    <text evidence="1">The sequence shown here is derived from an EMBL/GenBank/DDBJ whole genome shotgun (WGS) entry which is preliminary data.</text>
</comment>
<evidence type="ECO:0000313" key="2">
    <source>
        <dbReference type="Proteomes" id="UP000609849"/>
    </source>
</evidence>
<keyword evidence="2" id="KW-1185">Reference proteome</keyword>
<sequence length="83" mass="9654">MRSIVINNEFVNGVELELGKKYRLADDFYADLEGTLVNISEYYVCTDPNISVHEELNITLRMNNSWDDRNILVDFICHVEEIA</sequence>